<keyword evidence="1" id="KW-0472">Membrane</keyword>
<dbReference type="VEuPathDB" id="FungiDB:CLUG_01654"/>
<protein>
    <submittedName>
        <fullName evidence="2">Uncharacterized protein</fullName>
    </submittedName>
</protein>
<gene>
    <name evidence="2" type="ORF">CLUG_01654</name>
</gene>
<dbReference type="AlphaFoldDB" id="C4Y0C2"/>
<proteinExistence type="predicted"/>
<dbReference type="Proteomes" id="UP000007703">
    <property type="component" value="Unassembled WGS sequence"/>
</dbReference>
<feature type="transmembrane region" description="Helical" evidence="1">
    <location>
        <begin position="75"/>
        <end position="102"/>
    </location>
</feature>
<dbReference type="InParanoid" id="C4Y0C2"/>
<evidence type="ECO:0000256" key="1">
    <source>
        <dbReference type="SAM" id="Phobius"/>
    </source>
</evidence>
<dbReference type="HOGENOM" id="CLU_1626855_0_0_1"/>
<evidence type="ECO:0000313" key="2">
    <source>
        <dbReference type="EMBL" id="EEQ37531.1"/>
    </source>
</evidence>
<name>C4Y0C2_CLAL4</name>
<evidence type="ECO:0000313" key="3">
    <source>
        <dbReference type="Proteomes" id="UP000007703"/>
    </source>
</evidence>
<reference evidence="2 3" key="1">
    <citation type="journal article" date="2009" name="Nature">
        <title>Evolution of pathogenicity and sexual reproduction in eight Candida genomes.</title>
        <authorList>
            <person name="Butler G."/>
            <person name="Rasmussen M.D."/>
            <person name="Lin M.F."/>
            <person name="Santos M.A."/>
            <person name="Sakthikumar S."/>
            <person name="Munro C.A."/>
            <person name="Rheinbay E."/>
            <person name="Grabherr M."/>
            <person name="Forche A."/>
            <person name="Reedy J.L."/>
            <person name="Agrafioti I."/>
            <person name="Arnaud M.B."/>
            <person name="Bates S."/>
            <person name="Brown A.J."/>
            <person name="Brunke S."/>
            <person name="Costanzo M.C."/>
            <person name="Fitzpatrick D.A."/>
            <person name="de Groot P.W."/>
            <person name="Harris D."/>
            <person name="Hoyer L.L."/>
            <person name="Hube B."/>
            <person name="Klis F.M."/>
            <person name="Kodira C."/>
            <person name="Lennard N."/>
            <person name="Logue M.E."/>
            <person name="Martin R."/>
            <person name="Neiman A.M."/>
            <person name="Nikolaou E."/>
            <person name="Quail M.A."/>
            <person name="Quinn J."/>
            <person name="Santos M.C."/>
            <person name="Schmitzberger F.F."/>
            <person name="Sherlock G."/>
            <person name="Shah P."/>
            <person name="Silverstein K.A."/>
            <person name="Skrzypek M.S."/>
            <person name="Soll D."/>
            <person name="Staggs R."/>
            <person name="Stansfield I."/>
            <person name="Stumpf M.P."/>
            <person name="Sudbery P.E."/>
            <person name="Srikantha T."/>
            <person name="Zeng Q."/>
            <person name="Berman J."/>
            <person name="Berriman M."/>
            <person name="Heitman J."/>
            <person name="Gow N.A."/>
            <person name="Lorenz M.C."/>
            <person name="Birren B.W."/>
            <person name="Kellis M."/>
            <person name="Cuomo C.A."/>
        </authorList>
    </citation>
    <scope>NUCLEOTIDE SEQUENCE [LARGE SCALE GENOMIC DNA]</scope>
    <source>
        <strain evidence="2 3">ATCC 42720</strain>
    </source>
</reference>
<accession>C4Y0C2</accession>
<dbReference type="EMBL" id="CH408077">
    <property type="protein sequence ID" value="EEQ37531.1"/>
    <property type="molecule type" value="Genomic_DNA"/>
</dbReference>
<organism evidence="2 3">
    <name type="scientific">Clavispora lusitaniae (strain ATCC 42720)</name>
    <name type="common">Yeast</name>
    <name type="synonym">Candida lusitaniae</name>
    <dbReference type="NCBI Taxonomy" id="306902"/>
    <lineage>
        <taxon>Eukaryota</taxon>
        <taxon>Fungi</taxon>
        <taxon>Dikarya</taxon>
        <taxon>Ascomycota</taxon>
        <taxon>Saccharomycotina</taxon>
        <taxon>Pichiomycetes</taxon>
        <taxon>Metschnikowiaceae</taxon>
        <taxon>Clavispora</taxon>
    </lineage>
</organism>
<dbReference type="KEGG" id="clu:CLUG_01654"/>
<sequence>MNMAYRTISTTKRSGVIVFLHPKKTDSKSPYLLYLLKLNNDELENKGQERVFELRNVCWVTMCGLIPRASRSHQLLSVVFLSLLVPLYLFFYIFSILFSYLLESVFSFLSRCHPIYSSYRGVSFPVCPSVLNELQCSFVSRVYAAFFTMQITNRVARGPAASP</sequence>
<keyword evidence="1" id="KW-1133">Transmembrane helix</keyword>
<keyword evidence="1" id="KW-0812">Transmembrane</keyword>